<organism evidence="1 2">
    <name type="scientific">Streblomastix strix</name>
    <dbReference type="NCBI Taxonomy" id="222440"/>
    <lineage>
        <taxon>Eukaryota</taxon>
        <taxon>Metamonada</taxon>
        <taxon>Preaxostyla</taxon>
        <taxon>Oxymonadida</taxon>
        <taxon>Streblomastigidae</taxon>
        <taxon>Streblomastix</taxon>
    </lineage>
</organism>
<name>A0A5J4TP45_9EUKA</name>
<comment type="caution">
    <text evidence="1">The sequence shown here is derived from an EMBL/GenBank/DDBJ whole genome shotgun (WGS) entry which is preliminary data.</text>
</comment>
<dbReference type="EMBL" id="SNRW01027188">
    <property type="protein sequence ID" value="KAA6360256.1"/>
    <property type="molecule type" value="Genomic_DNA"/>
</dbReference>
<proteinExistence type="predicted"/>
<evidence type="ECO:0000313" key="1">
    <source>
        <dbReference type="EMBL" id="KAA6360256.1"/>
    </source>
</evidence>
<dbReference type="AlphaFoldDB" id="A0A5J4TP45"/>
<gene>
    <name evidence="1" type="ORF">EZS28_044217</name>
</gene>
<evidence type="ECO:0000313" key="2">
    <source>
        <dbReference type="Proteomes" id="UP000324800"/>
    </source>
</evidence>
<dbReference type="Proteomes" id="UP000324800">
    <property type="component" value="Unassembled WGS sequence"/>
</dbReference>
<reference evidence="1 2" key="1">
    <citation type="submission" date="2019-03" db="EMBL/GenBank/DDBJ databases">
        <title>Single cell metagenomics reveals metabolic interactions within the superorganism composed of flagellate Streblomastix strix and complex community of Bacteroidetes bacteria on its surface.</title>
        <authorList>
            <person name="Treitli S.C."/>
            <person name="Kolisko M."/>
            <person name="Husnik F."/>
            <person name="Keeling P."/>
            <person name="Hampl V."/>
        </authorList>
    </citation>
    <scope>NUCLEOTIDE SEQUENCE [LARGE SCALE GENOMIC DNA]</scope>
    <source>
        <strain evidence="1">ST1C</strain>
    </source>
</reference>
<sequence>MVDLQDTKKFEILVEMEHFSRDSSQRCSPVVSSDSGIENGRSSKACDLLKRQEALWSNNRREMEIISQGLHFFEPCFILQEAKAIMIRLDNCSKVSNLRSLKAAPQLLCLKSFLDLLANKQNTILPHYLAVDLNNSKSQLTGTSKVEYFQISEQTAAFGSEYDSQVIQLITIKARSLHNDYVAD</sequence>
<protein>
    <submittedName>
        <fullName evidence="1">Uncharacterized protein</fullName>
    </submittedName>
</protein>
<accession>A0A5J4TP45</accession>